<dbReference type="PANTHER" id="PTHR41339">
    <property type="entry name" value="LIPL48"/>
    <property type="match status" value="1"/>
</dbReference>
<feature type="chain" id="PRO_5015179128" description="Lipoprotein" evidence="1">
    <location>
        <begin position="19"/>
        <end position="666"/>
    </location>
</feature>
<dbReference type="OrthoDB" id="318778at2"/>
<feature type="signal peptide" evidence="1">
    <location>
        <begin position="1"/>
        <end position="18"/>
    </location>
</feature>
<comment type="caution">
    <text evidence="2">The sequence shown here is derived from an EMBL/GenBank/DDBJ whole genome shotgun (WGS) entry which is preliminary data.</text>
</comment>
<sequence length="666" mass="67950">MKSLNKKVSKVVSALVVAAALVGCDSGGGSNGAGLALAALGGAGYEATVIINGKLTQTGTFAKANCVGQFPANFNSSPSYAKPLYVKLTSSKIVSGGTDFTVACASAGGNNDAADFNITTRINDSSATIKGEVFSVPDTTACTGNPNPCDSASNYTELVGTFDLAVNVDVADPTSVSQITFSNETGVVDPDVAASSAGLVITGTFDGATLASDVTVITSVKGVYSNPNATVGENKCDSIGNPEIVTGSITSNKTLGAYTLLRGTVTVSNGATITVPAGAVIYGERGSALFFIGANLVTNGTAANPVCFTSAQARGSRFPGDWGGLTFIGSGNNTRTASALTEGTSPQSYPLSSGTSSVTLNYTIVEFAGTEVAPGDELNSYSMYALNNGNFNYVQSHRGLDDSYEWWGGGRGANATDVGTAASPNLTGTGGATERTFKGKFLLGTGGMDDDFDMDEGFSGALKYIVAVKYPKICGGTPSTDPGGMEMDGVDGTTKTPSATAGDEPSNPFVDQYTLLGVNETASYAERHREGMKGLFLHGVAYAFKQIIKCESAATSGTGYGDSTSIIDGLVSDSNPDQVQTCTLTTATGTRDTSLASAPVASISTTQSNCGFLGFKPDLKTNVAGKTTWGGAPDTGTTLYDFDGTTVVTPTGGNSWYSGWAVWRAR</sequence>
<dbReference type="EMBL" id="BFAY01000001">
    <property type="protein sequence ID" value="GBF37078.1"/>
    <property type="molecule type" value="Genomic_DNA"/>
</dbReference>
<dbReference type="AlphaFoldDB" id="A0A2P2CXE7"/>
<evidence type="ECO:0000313" key="2">
    <source>
        <dbReference type="EMBL" id="GBF37078.1"/>
    </source>
</evidence>
<organism evidence="2 3">
    <name type="scientific">Leptospira johnsonii</name>
    <dbReference type="NCBI Taxonomy" id="1917820"/>
    <lineage>
        <taxon>Bacteria</taxon>
        <taxon>Pseudomonadati</taxon>
        <taxon>Spirochaetota</taxon>
        <taxon>Spirochaetia</taxon>
        <taxon>Leptospirales</taxon>
        <taxon>Leptospiraceae</taxon>
        <taxon>Leptospira</taxon>
    </lineage>
</organism>
<keyword evidence="1" id="KW-0732">Signal</keyword>
<evidence type="ECO:0008006" key="4">
    <source>
        <dbReference type="Google" id="ProtNLM"/>
    </source>
</evidence>
<proteinExistence type="predicted"/>
<dbReference type="PROSITE" id="PS51257">
    <property type="entry name" value="PROKAR_LIPOPROTEIN"/>
    <property type="match status" value="1"/>
</dbReference>
<reference evidence="2 3" key="1">
    <citation type="submission" date="2018-02" db="EMBL/GenBank/DDBJ databases">
        <title>Novel Leptospira species isolated from soil and water in Japan.</title>
        <authorList>
            <person name="Nakao R."/>
            <person name="Masuzawa T."/>
        </authorList>
    </citation>
    <scope>NUCLEOTIDE SEQUENCE [LARGE SCALE GENOMIC DNA]</scope>
    <source>
        <strain evidence="2 3">E8</strain>
    </source>
</reference>
<evidence type="ECO:0000256" key="1">
    <source>
        <dbReference type="SAM" id="SignalP"/>
    </source>
</evidence>
<gene>
    <name evidence="2" type="ORF">LPTSP1_00560</name>
</gene>
<protein>
    <recommendedName>
        <fullName evidence="4">Lipoprotein</fullName>
    </recommendedName>
</protein>
<dbReference type="RefSeq" id="WP_108926861.1">
    <property type="nucleotide sequence ID" value="NZ_BFAY01000001.1"/>
</dbReference>
<accession>A0A2P2CXE7</accession>
<dbReference type="PANTHER" id="PTHR41339:SF1">
    <property type="entry name" value="SECRETED PROTEIN"/>
    <property type="match status" value="1"/>
</dbReference>
<keyword evidence="3" id="KW-1185">Reference proteome</keyword>
<dbReference type="Proteomes" id="UP000245076">
    <property type="component" value="Unassembled WGS sequence"/>
</dbReference>
<name>A0A2P2CXE7_9LEPT</name>
<evidence type="ECO:0000313" key="3">
    <source>
        <dbReference type="Proteomes" id="UP000245076"/>
    </source>
</evidence>